<evidence type="ECO:0000313" key="1">
    <source>
        <dbReference type="EMBL" id="CAI4018622.1"/>
    </source>
</evidence>
<dbReference type="EMBL" id="CAMXCT010006704">
    <property type="protein sequence ID" value="CAI4018622.1"/>
    <property type="molecule type" value="Genomic_DNA"/>
</dbReference>
<feature type="non-terminal residue" evidence="1">
    <location>
        <position position="1"/>
    </location>
</feature>
<name>A0A9P1M2G2_9DINO</name>
<proteinExistence type="predicted"/>
<accession>A0A9P1M2G2</accession>
<gene>
    <name evidence="1" type="ORF">C1SCF055_LOCUS43174</name>
</gene>
<sequence>ANSLHALAGIYGDGAPPQAALSSPLPGSVVPRLVDEVVQGSTWQQNPQLLASVAIASARLRQGSPELFSLVSQTVRRDVARGTPKLSKQNQSELLWSFAVSGFFDLQLFSWVMSQLDAGSGALRVRCLYMFKSNFMIIKDFAKNA</sequence>
<dbReference type="EMBL" id="CAMXCT020006704">
    <property type="protein sequence ID" value="CAL1171997.1"/>
    <property type="molecule type" value="Genomic_DNA"/>
</dbReference>
<dbReference type="Proteomes" id="UP001152797">
    <property type="component" value="Unassembled WGS sequence"/>
</dbReference>
<protein>
    <submittedName>
        <fullName evidence="2">Anaphase-promoting complex subunit 1</fullName>
    </submittedName>
</protein>
<dbReference type="AlphaFoldDB" id="A0A9P1M2G2"/>
<evidence type="ECO:0000313" key="3">
    <source>
        <dbReference type="Proteomes" id="UP001152797"/>
    </source>
</evidence>
<dbReference type="EMBL" id="CAMXCT030006704">
    <property type="protein sequence ID" value="CAL4805934.1"/>
    <property type="molecule type" value="Genomic_DNA"/>
</dbReference>
<reference evidence="2 3" key="2">
    <citation type="submission" date="2024-05" db="EMBL/GenBank/DDBJ databases">
        <authorList>
            <person name="Chen Y."/>
            <person name="Shah S."/>
            <person name="Dougan E. K."/>
            <person name="Thang M."/>
            <person name="Chan C."/>
        </authorList>
    </citation>
    <scope>NUCLEOTIDE SEQUENCE [LARGE SCALE GENOMIC DNA]</scope>
</reference>
<reference evidence="1" key="1">
    <citation type="submission" date="2022-10" db="EMBL/GenBank/DDBJ databases">
        <authorList>
            <person name="Chen Y."/>
            <person name="Dougan E. K."/>
            <person name="Chan C."/>
            <person name="Rhodes N."/>
            <person name="Thang M."/>
        </authorList>
    </citation>
    <scope>NUCLEOTIDE SEQUENCE</scope>
</reference>
<evidence type="ECO:0000313" key="2">
    <source>
        <dbReference type="EMBL" id="CAL4805934.1"/>
    </source>
</evidence>
<dbReference type="OrthoDB" id="10594665at2759"/>
<comment type="caution">
    <text evidence="1">The sequence shown here is derived from an EMBL/GenBank/DDBJ whole genome shotgun (WGS) entry which is preliminary data.</text>
</comment>
<keyword evidence="3" id="KW-1185">Reference proteome</keyword>
<organism evidence="1">
    <name type="scientific">Cladocopium goreaui</name>
    <dbReference type="NCBI Taxonomy" id="2562237"/>
    <lineage>
        <taxon>Eukaryota</taxon>
        <taxon>Sar</taxon>
        <taxon>Alveolata</taxon>
        <taxon>Dinophyceae</taxon>
        <taxon>Suessiales</taxon>
        <taxon>Symbiodiniaceae</taxon>
        <taxon>Cladocopium</taxon>
    </lineage>
</organism>